<evidence type="ECO:0000313" key="2">
    <source>
        <dbReference type="Proteomes" id="UP000625711"/>
    </source>
</evidence>
<comment type="caution">
    <text evidence="1">The sequence shown here is derived from an EMBL/GenBank/DDBJ whole genome shotgun (WGS) entry which is preliminary data.</text>
</comment>
<dbReference type="AlphaFoldDB" id="A0A834IGR8"/>
<gene>
    <name evidence="1" type="ORF">GWI33_009301</name>
</gene>
<dbReference type="Gene3D" id="3.30.420.10">
    <property type="entry name" value="Ribonuclease H-like superfamily/Ribonuclease H"/>
    <property type="match status" value="1"/>
</dbReference>
<proteinExistence type="predicted"/>
<dbReference type="GO" id="GO:0003676">
    <property type="term" value="F:nucleic acid binding"/>
    <property type="evidence" value="ECO:0007669"/>
    <property type="project" value="InterPro"/>
</dbReference>
<accession>A0A834IGR8</accession>
<dbReference type="Proteomes" id="UP000625711">
    <property type="component" value="Unassembled WGS sequence"/>
</dbReference>
<dbReference type="PANTHER" id="PTHR46060">
    <property type="entry name" value="MARINER MOS1 TRANSPOSASE-LIKE PROTEIN"/>
    <property type="match status" value="1"/>
</dbReference>
<evidence type="ECO:0008006" key="3">
    <source>
        <dbReference type="Google" id="ProtNLM"/>
    </source>
</evidence>
<protein>
    <recommendedName>
        <fullName evidence="3">Mariner transposase</fullName>
    </recommendedName>
</protein>
<dbReference type="PANTHER" id="PTHR46060:SF1">
    <property type="entry name" value="MARINER MOS1 TRANSPOSASE-LIKE PROTEIN"/>
    <property type="match status" value="1"/>
</dbReference>
<sequence>MIKLNQPGFLHRYVTTDEIWVYHFTPKSNQQSCELTAHNEPAPKREKTQQTAGEIMAVKGGTMNSDYYIALLDRLKDEIAEKRLHFKKNKVLLHQDYAPCQKFMNWASNCFLIYRIRKIWPPASISCSRISKKC</sequence>
<organism evidence="1 2">
    <name type="scientific">Rhynchophorus ferrugineus</name>
    <name type="common">Red palm weevil</name>
    <name type="synonym">Curculio ferrugineus</name>
    <dbReference type="NCBI Taxonomy" id="354439"/>
    <lineage>
        <taxon>Eukaryota</taxon>
        <taxon>Metazoa</taxon>
        <taxon>Ecdysozoa</taxon>
        <taxon>Arthropoda</taxon>
        <taxon>Hexapoda</taxon>
        <taxon>Insecta</taxon>
        <taxon>Pterygota</taxon>
        <taxon>Neoptera</taxon>
        <taxon>Endopterygota</taxon>
        <taxon>Coleoptera</taxon>
        <taxon>Polyphaga</taxon>
        <taxon>Cucujiformia</taxon>
        <taxon>Curculionidae</taxon>
        <taxon>Dryophthorinae</taxon>
        <taxon>Rhynchophorus</taxon>
    </lineage>
</organism>
<evidence type="ECO:0000313" key="1">
    <source>
        <dbReference type="EMBL" id="KAF7277690.1"/>
    </source>
</evidence>
<dbReference type="OrthoDB" id="10065579at2759"/>
<reference evidence="1" key="1">
    <citation type="submission" date="2020-08" db="EMBL/GenBank/DDBJ databases">
        <title>Genome sequencing and assembly of the red palm weevil Rhynchophorus ferrugineus.</title>
        <authorList>
            <person name="Dias G.B."/>
            <person name="Bergman C.M."/>
            <person name="Manee M."/>
        </authorList>
    </citation>
    <scope>NUCLEOTIDE SEQUENCE</scope>
    <source>
        <strain evidence="1">AA-2017</strain>
        <tissue evidence="1">Whole larva</tissue>
    </source>
</reference>
<name>A0A834IGR8_RHYFE</name>
<keyword evidence="2" id="KW-1185">Reference proteome</keyword>
<dbReference type="InterPro" id="IPR052709">
    <property type="entry name" value="Transposase-MT_Hybrid"/>
</dbReference>
<dbReference type="EMBL" id="JAACXV010000415">
    <property type="protein sequence ID" value="KAF7277690.1"/>
    <property type="molecule type" value="Genomic_DNA"/>
</dbReference>
<dbReference type="InterPro" id="IPR036397">
    <property type="entry name" value="RNaseH_sf"/>
</dbReference>